<organism evidence="1 2">
    <name type="scientific">Jejuia pallidilutea</name>
    <dbReference type="NCBI Taxonomy" id="504487"/>
    <lineage>
        <taxon>Bacteria</taxon>
        <taxon>Pseudomonadati</taxon>
        <taxon>Bacteroidota</taxon>
        <taxon>Flavobacteriia</taxon>
        <taxon>Flavobacteriales</taxon>
        <taxon>Flavobacteriaceae</taxon>
        <taxon>Jejuia</taxon>
    </lineage>
</organism>
<name>A0A090W2S9_9FLAO</name>
<sequence length="51" mass="6017">MLRFATPLDTTNTTKFKFLDKVELNKTFIKQFTIPYSLKTRIVYKLKGLFG</sequence>
<protein>
    <submittedName>
        <fullName evidence="1">Uncharacterized protein</fullName>
    </submittedName>
</protein>
<proteinExistence type="predicted"/>
<dbReference type="Proteomes" id="UP000029646">
    <property type="component" value="Unassembled WGS sequence"/>
</dbReference>
<evidence type="ECO:0000313" key="1">
    <source>
        <dbReference type="EMBL" id="GAL71320.1"/>
    </source>
</evidence>
<dbReference type="AlphaFoldDB" id="A0A090W2S9"/>
<reference evidence="1 2" key="1">
    <citation type="journal article" date="2014" name="Genome Announc.">
        <title>Draft Genome Sequence of Marine Flavobacterium Jejuia pallidilutea Strain 11shimoA1 and Pigmentation Mutants.</title>
        <authorList>
            <person name="Takatani N."/>
            <person name="Nakanishi M."/>
            <person name="Meirelles P."/>
            <person name="Mino S."/>
            <person name="Suda W."/>
            <person name="Oshima K."/>
            <person name="Hattori M."/>
            <person name="Ohkuma M."/>
            <person name="Hosokawa M."/>
            <person name="Miyashita K."/>
            <person name="Thompson F.L."/>
            <person name="Niwa A."/>
            <person name="Sawabe T."/>
            <person name="Sawabe T."/>
        </authorList>
    </citation>
    <scope>NUCLEOTIDE SEQUENCE [LARGE SCALE GENOMIC DNA]</scope>
    <source>
        <strain evidence="2">JCM19302</strain>
    </source>
</reference>
<accession>A0A090W2S9</accession>
<dbReference type="EMBL" id="BBNS01000011">
    <property type="protein sequence ID" value="GAL71320.1"/>
    <property type="molecule type" value="Genomic_DNA"/>
</dbReference>
<gene>
    <name evidence="1" type="ORF">JCM19302_997</name>
</gene>
<evidence type="ECO:0000313" key="2">
    <source>
        <dbReference type="Proteomes" id="UP000029646"/>
    </source>
</evidence>
<comment type="caution">
    <text evidence="1">The sequence shown here is derived from an EMBL/GenBank/DDBJ whole genome shotgun (WGS) entry which is preliminary data.</text>
</comment>